<keyword evidence="2" id="KW-1185">Reference proteome</keyword>
<evidence type="ECO:0000313" key="2">
    <source>
        <dbReference type="Proteomes" id="UP000075320"/>
    </source>
</evidence>
<dbReference type="AlphaFoldDB" id="A0A150WPF9"/>
<dbReference type="EMBL" id="LUKE01000001">
    <property type="protein sequence ID" value="KYG66372.1"/>
    <property type="molecule type" value="Genomic_DNA"/>
</dbReference>
<reference evidence="1 2" key="1">
    <citation type="submission" date="2016-03" db="EMBL/GenBank/DDBJ databases">
        <authorList>
            <person name="Ploux O."/>
        </authorList>
    </citation>
    <scope>NUCLEOTIDE SEQUENCE [LARGE SCALE GENOMIC DNA]</scope>
    <source>
        <strain evidence="1 2">R0</strain>
    </source>
</reference>
<accession>A0A150WPF9</accession>
<comment type="caution">
    <text evidence="1">The sequence shown here is derived from an EMBL/GenBank/DDBJ whole genome shotgun (WGS) entry which is preliminary data.</text>
</comment>
<organism evidence="1 2">
    <name type="scientific">Bdellovibrio bacteriovorus</name>
    <dbReference type="NCBI Taxonomy" id="959"/>
    <lineage>
        <taxon>Bacteria</taxon>
        <taxon>Pseudomonadati</taxon>
        <taxon>Bdellovibrionota</taxon>
        <taxon>Bdellovibrionia</taxon>
        <taxon>Bdellovibrionales</taxon>
        <taxon>Pseudobdellovibrionaceae</taxon>
        <taxon>Bdellovibrio</taxon>
    </lineage>
</organism>
<name>A0A150WPF9_BDEBC</name>
<evidence type="ECO:0000313" key="1">
    <source>
        <dbReference type="EMBL" id="KYG66372.1"/>
    </source>
</evidence>
<dbReference type="Proteomes" id="UP000075320">
    <property type="component" value="Unassembled WGS sequence"/>
</dbReference>
<sequence length="310" mass="35503">MIFSHNFFVDEFADVRHGGALDIYLEANQRWQTSSKVIPQYQPSIDMPTRLDLHDIHFMQNNISNNYGDAKYTVVGNARDIRDGKLDPNTLPVVGVWRDTRGKIWTVDHRRLAALILSGKVESVNVRWVEKHEVDRQRYKMSTLSEGNFMYLTAKRKQSIIVEKPGMDDLSVTSMSGKNLPRYKVRHTPPEIKQTQWQKSEEKTTMKLEEIFFSTTLATSNKAIEQAKALRAGADIPVLRIWEDSNGRTWTIDNDSLAALRLAKYNGFVNVRSLSKEEYEAMKIEVDSQTGGRSYVIPQDQGRSALVVHK</sequence>
<proteinExistence type="predicted"/>
<protein>
    <submittedName>
        <fullName evidence="1">Uncharacterized protein</fullName>
    </submittedName>
</protein>
<gene>
    <name evidence="1" type="ORF">AZI86_04770</name>
</gene>
<dbReference type="RefSeq" id="WP_061833937.1">
    <property type="nucleotide sequence ID" value="NZ_LUKE01000001.1"/>
</dbReference>